<keyword evidence="2" id="KW-1185">Reference proteome</keyword>
<name>A0AA36BD26_OCTVU</name>
<evidence type="ECO:0000313" key="1">
    <source>
        <dbReference type="EMBL" id="CAI9732220.1"/>
    </source>
</evidence>
<sequence length="75" mass="9108">MTPKKIGKSFKYCDICKRKNVFLGDFQPKPFLAKNFQLDRLSQPKYKGKRRYWLKLAGEIYLHQKHHQYLSLFKD</sequence>
<dbReference type="AlphaFoldDB" id="A0AA36BD26"/>
<organism evidence="1 2">
    <name type="scientific">Octopus vulgaris</name>
    <name type="common">Common octopus</name>
    <dbReference type="NCBI Taxonomy" id="6645"/>
    <lineage>
        <taxon>Eukaryota</taxon>
        <taxon>Metazoa</taxon>
        <taxon>Spiralia</taxon>
        <taxon>Lophotrochozoa</taxon>
        <taxon>Mollusca</taxon>
        <taxon>Cephalopoda</taxon>
        <taxon>Coleoidea</taxon>
        <taxon>Octopodiformes</taxon>
        <taxon>Octopoda</taxon>
        <taxon>Incirrata</taxon>
        <taxon>Octopodidae</taxon>
        <taxon>Octopus</taxon>
    </lineage>
</organism>
<reference evidence="1" key="1">
    <citation type="submission" date="2023-08" db="EMBL/GenBank/DDBJ databases">
        <authorList>
            <person name="Alioto T."/>
            <person name="Alioto T."/>
            <person name="Gomez Garrido J."/>
        </authorList>
    </citation>
    <scope>NUCLEOTIDE SEQUENCE</scope>
</reference>
<gene>
    <name evidence="1" type="ORF">OCTVUL_1B004676</name>
</gene>
<evidence type="ECO:0000313" key="2">
    <source>
        <dbReference type="Proteomes" id="UP001162480"/>
    </source>
</evidence>
<proteinExistence type="predicted"/>
<dbReference type="Proteomes" id="UP001162480">
    <property type="component" value="Chromosome 13"/>
</dbReference>
<dbReference type="EMBL" id="OX597826">
    <property type="protein sequence ID" value="CAI9732220.1"/>
    <property type="molecule type" value="Genomic_DNA"/>
</dbReference>
<accession>A0AA36BD26</accession>
<protein>
    <submittedName>
        <fullName evidence="1">Uncharacterized protein</fullName>
    </submittedName>
</protein>